<evidence type="ECO:0000256" key="1">
    <source>
        <dbReference type="ARBA" id="ARBA00003217"/>
    </source>
</evidence>
<evidence type="ECO:0000256" key="6">
    <source>
        <dbReference type="ARBA" id="ARBA00022670"/>
    </source>
</evidence>
<organism evidence="18 19">
    <name type="scientific">Lautropia dentalis</name>
    <dbReference type="NCBI Taxonomy" id="2490857"/>
    <lineage>
        <taxon>Bacteria</taxon>
        <taxon>Pseudomonadati</taxon>
        <taxon>Pseudomonadota</taxon>
        <taxon>Betaproteobacteria</taxon>
        <taxon>Burkholderiales</taxon>
        <taxon>Burkholderiaceae</taxon>
        <taxon>Lautropia</taxon>
    </lineage>
</organism>
<feature type="active site" evidence="13">
    <location>
        <position position="125"/>
    </location>
</feature>
<evidence type="ECO:0000256" key="16">
    <source>
        <dbReference type="SAM" id="SignalP"/>
    </source>
</evidence>
<proteinExistence type="inferred from homology"/>
<feature type="domain" description="Peptidase S11 D-Ala-D-Ala carboxypeptidase A C-terminal" evidence="17">
    <location>
        <begin position="289"/>
        <end position="379"/>
    </location>
</feature>
<dbReference type="EMBL" id="RRUE01000002">
    <property type="protein sequence ID" value="RRN44601.1"/>
    <property type="molecule type" value="Genomic_DNA"/>
</dbReference>
<keyword evidence="5 18" id="KW-0121">Carboxypeptidase</keyword>
<comment type="catalytic activity">
    <reaction evidence="12">
        <text>Preferential cleavage: (Ac)2-L-Lys-D-Ala-|-D-Ala. Also transpeptidation of peptidyl-alanyl moieties that are N-acyl substituents of D-alanine.</text>
        <dbReference type="EC" id="3.4.16.4"/>
    </reaction>
</comment>
<dbReference type="PANTHER" id="PTHR21581:SF6">
    <property type="entry name" value="TRAFFICKING PROTEIN PARTICLE COMPLEX SUBUNIT 12"/>
    <property type="match status" value="1"/>
</dbReference>
<feature type="binding site" evidence="14">
    <location>
        <position position="227"/>
    </location>
    <ligand>
        <name>substrate</name>
    </ligand>
</feature>
<feature type="signal peptide" evidence="16">
    <location>
        <begin position="1"/>
        <end position="26"/>
    </location>
</feature>
<dbReference type="PANTHER" id="PTHR21581">
    <property type="entry name" value="D-ALANYL-D-ALANINE CARBOXYPEPTIDASE"/>
    <property type="match status" value="1"/>
</dbReference>
<name>A0A426FPN7_9BURK</name>
<evidence type="ECO:0000256" key="4">
    <source>
        <dbReference type="ARBA" id="ARBA00012448"/>
    </source>
</evidence>
<evidence type="ECO:0000313" key="18">
    <source>
        <dbReference type="EMBL" id="RRN44601.1"/>
    </source>
</evidence>
<dbReference type="InterPro" id="IPR015956">
    <property type="entry name" value="Peniciliin-bd_prot_C_sf"/>
</dbReference>
<dbReference type="PRINTS" id="PR00725">
    <property type="entry name" value="DADACBPTASE1"/>
</dbReference>
<dbReference type="SUPFAM" id="SSF56601">
    <property type="entry name" value="beta-lactamase/transpeptidase-like"/>
    <property type="match status" value="1"/>
</dbReference>
<evidence type="ECO:0000256" key="8">
    <source>
        <dbReference type="ARBA" id="ARBA00022801"/>
    </source>
</evidence>
<dbReference type="EC" id="3.4.16.4" evidence="4"/>
<evidence type="ECO:0000256" key="9">
    <source>
        <dbReference type="ARBA" id="ARBA00022960"/>
    </source>
</evidence>
<evidence type="ECO:0000256" key="7">
    <source>
        <dbReference type="ARBA" id="ARBA00022729"/>
    </source>
</evidence>
<dbReference type="InterPro" id="IPR018044">
    <property type="entry name" value="Peptidase_S11"/>
</dbReference>
<comment type="similarity">
    <text evidence="3 15">Belongs to the peptidase S11 family.</text>
</comment>
<dbReference type="GO" id="GO:0071555">
    <property type="term" value="P:cell wall organization"/>
    <property type="evidence" value="ECO:0007669"/>
    <property type="project" value="UniProtKB-KW"/>
</dbReference>
<dbReference type="OrthoDB" id="9795979at2"/>
<dbReference type="GO" id="GO:0009252">
    <property type="term" value="P:peptidoglycan biosynthetic process"/>
    <property type="evidence" value="ECO:0007669"/>
    <property type="project" value="UniProtKB-UniPathway"/>
</dbReference>
<comment type="caution">
    <text evidence="18">The sequence shown here is derived from an EMBL/GenBank/DDBJ whole genome shotgun (WGS) entry which is preliminary data.</text>
</comment>
<dbReference type="GO" id="GO:0006508">
    <property type="term" value="P:proteolysis"/>
    <property type="evidence" value="ECO:0007669"/>
    <property type="project" value="UniProtKB-KW"/>
</dbReference>
<gene>
    <name evidence="18" type="ORF">EHV23_09380</name>
</gene>
<evidence type="ECO:0000256" key="11">
    <source>
        <dbReference type="ARBA" id="ARBA00023316"/>
    </source>
</evidence>
<dbReference type="SUPFAM" id="SSF69189">
    <property type="entry name" value="Penicillin-binding protein associated domain"/>
    <property type="match status" value="1"/>
</dbReference>
<evidence type="ECO:0000256" key="10">
    <source>
        <dbReference type="ARBA" id="ARBA00022984"/>
    </source>
</evidence>
<accession>A0A426FPN7</accession>
<dbReference type="InterPro" id="IPR037167">
    <property type="entry name" value="Peptidase_S11_C_sf"/>
</dbReference>
<dbReference type="Gene3D" id="3.40.710.10">
    <property type="entry name" value="DD-peptidase/beta-lactamase superfamily"/>
    <property type="match status" value="1"/>
</dbReference>
<dbReference type="Gene3D" id="2.60.410.10">
    <property type="entry name" value="D-Ala-D-Ala carboxypeptidase, C-terminal domain"/>
    <property type="match status" value="1"/>
</dbReference>
<keyword evidence="19" id="KW-1185">Reference proteome</keyword>
<dbReference type="SMART" id="SM00936">
    <property type="entry name" value="PBP5_C"/>
    <property type="match status" value="1"/>
</dbReference>
<feature type="active site" description="Proton acceptor" evidence="13">
    <location>
        <position position="68"/>
    </location>
</feature>
<keyword evidence="8" id="KW-0378">Hydrolase</keyword>
<keyword evidence="9" id="KW-0133">Cell shape</keyword>
<evidence type="ECO:0000256" key="14">
    <source>
        <dbReference type="PIRSR" id="PIRSR618044-2"/>
    </source>
</evidence>
<evidence type="ECO:0000256" key="2">
    <source>
        <dbReference type="ARBA" id="ARBA00004752"/>
    </source>
</evidence>
<comment type="function">
    <text evidence="1">Removes C-terminal D-alanyl residues from sugar-peptide cell wall precursors.</text>
</comment>
<dbReference type="GO" id="GO:0009002">
    <property type="term" value="F:serine-type D-Ala-D-Ala carboxypeptidase activity"/>
    <property type="evidence" value="ECO:0007669"/>
    <property type="project" value="UniProtKB-EC"/>
</dbReference>
<reference evidence="18 19" key="1">
    <citation type="submission" date="2018-11" db="EMBL/GenBank/DDBJ databases">
        <title>Genome sequencing of Lautropia sp. KCOM 2505 (= ChDC F240).</title>
        <authorList>
            <person name="Kook J.-K."/>
            <person name="Park S.-N."/>
            <person name="Lim Y.K."/>
        </authorList>
    </citation>
    <scope>NUCLEOTIDE SEQUENCE [LARGE SCALE GENOMIC DNA]</scope>
    <source>
        <strain evidence="18 19">KCOM 2505</strain>
    </source>
</reference>
<feature type="active site" description="Acyl-ester intermediate" evidence="13">
    <location>
        <position position="65"/>
    </location>
</feature>
<keyword evidence="7 16" id="KW-0732">Signal</keyword>
<keyword evidence="6" id="KW-0645">Protease</keyword>
<feature type="chain" id="PRO_5019250891" description="serine-type D-Ala-D-Ala carboxypeptidase" evidence="16">
    <location>
        <begin position="27"/>
        <end position="395"/>
    </location>
</feature>
<evidence type="ECO:0000259" key="17">
    <source>
        <dbReference type="SMART" id="SM00936"/>
    </source>
</evidence>
<dbReference type="GO" id="GO:0008360">
    <property type="term" value="P:regulation of cell shape"/>
    <property type="evidence" value="ECO:0007669"/>
    <property type="project" value="UniProtKB-KW"/>
</dbReference>
<dbReference type="UniPathway" id="UPA00219"/>
<dbReference type="Proteomes" id="UP000270261">
    <property type="component" value="Unassembled WGS sequence"/>
</dbReference>
<dbReference type="InterPro" id="IPR012907">
    <property type="entry name" value="Peptidase_S11_C"/>
</dbReference>
<dbReference type="Pfam" id="PF07943">
    <property type="entry name" value="PBP5_C"/>
    <property type="match status" value="1"/>
</dbReference>
<evidence type="ECO:0000256" key="3">
    <source>
        <dbReference type="ARBA" id="ARBA00007164"/>
    </source>
</evidence>
<protein>
    <recommendedName>
        <fullName evidence="4">serine-type D-Ala-D-Ala carboxypeptidase</fullName>
        <ecNumber evidence="4">3.4.16.4</ecNumber>
    </recommendedName>
</protein>
<dbReference type="InterPro" id="IPR012338">
    <property type="entry name" value="Beta-lactam/transpept-like"/>
</dbReference>
<evidence type="ECO:0000256" key="5">
    <source>
        <dbReference type="ARBA" id="ARBA00022645"/>
    </source>
</evidence>
<keyword evidence="11" id="KW-0961">Cell wall biogenesis/degradation</keyword>
<dbReference type="InterPro" id="IPR001967">
    <property type="entry name" value="Peptidase_S11_N"/>
</dbReference>
<keyword evidence="10" id="KW-0573">Peptidoglycan synthesis</keyword>
<evidence type="ECO:0000256" key="13">
    <source>
        <dbReference type="PIRSR" id="PIRSR618044-1"/>
    </source>
</evidence>
<evidence type="ECO:0000256" key="12">
    <source>
        <dbReference type="ARBA" id="ARBA00034000"/>
    </source>
</evidence>
<sequence>MLRRALSALLLGTSLGLAALTGPAVAQSASVPPPDIAARSWFLFDVTTNTVLYSQTPDERVEPASLTKLMTAYVVFEALRDGTLKPDARPPVSNRAYKSAGSRMFVDPRSPATVDELLHGLIIQSGNDAAIILAEAVAGSEEQFAEQMNAETRRLGMKNSHFVNASGLPAPDHYSSARDMAVLATRIIKEFPQYYRLYSEREYTFNGVRQPNRNRLLAIDPSVDGMKTGFTDAAGYCLVASAHREQKNATDPQGSQFSRRILSVLLGASSDATRATESQKLLNYGFQNFEALQLYRKNQPVGNHPVWKGQQPTVSAGFADDVLITAPRAQIGNIKGEIERTEPLIAPIHAGQRIGTLRIRLGETVIAERPLIALETVETAGWFKSTWDTIRLWVK</sequence>
<evidence type="ECO:0000313" key="19">
    <source>
        <dbReference type="Proteomes" id="UP000270261"/>
    </source>
</evidence>
<comment type="pathway">
    <text evidence="2">Cell wall biogenesis; peptidoglycan biosynthesis.</text>
</comment>
<evidence type="ECO:0000256" key="15">
    <source>
        <dbReference type="RuleBase" id="RU004016"/>
    </source>
</evidence>
<dbReference type="Pfam" id="PF00768">
    <property type="entry name" value="Peptidase_S11"/>
    <property type="match status" value="1"/>
</dbReference>
<dbReference type="AlphaFoldDB" id="A0A426FPN7"/>